<dbReference type="InterPro" id="IPR041522">
    <property type="entry name" value="CdaR_GGDEF"/>
</dbReference>
<comment type="caution">
    <text evidence="11">The sequence shown here is derived from an EMBL/GenBank/DDBJ whole genome shotgun (WGS) entry which is preliminary data.</text>
</comment>
<name>A0A7W5CD61_9BACL</name>
<protein>
    <submittedName>
        <fullName evidence="11">Two-component system response regulator YesN</fullName>
    </submittedName>
</protein>
<dbReference type="SMART" id="SM00448">
    <property type="entry name" value="REC"/>
    <property type="match status" value="1"/>
</dbReference>
<keyword evidence="4" id="KW-0902">Two-component regulatory system</keyword>
<keyword evidence="12" id="KW-1185">Reference proteome</keyword>
<dbReference type="InterPro" id="IPR009057">
    <property type="entry name" value="Homeodomain-like_sf"/>
</dbReference>
<feature type="domain" description="HTH araC/xylS-type" evidence="9">
    <location>
        <begin position="457"/>
        <end position="554"/>
    </location>
</feature>
<dbReference type="RefSeq" id="WP_246431949.1">
    <property type="nucleotide sequence ID" value="NZ_CBCSLB010000002.1"/>
</dbReference>
<keyword evidence="2" id="KW-0963">Cytoplasm</keyword>
<organism evidence="11 12">
    <name type="scientific">Paenibacillus endophyticus</name>
    <dbReference type="NCBI Taxonomy" id="1294268"/>
    <lineage>
        <taxon>Bacteria</taxon>
        <taxon>Bacillati</taxon>
        <taxon>Bacillota</taxon>
        <taxon>Bacilli</taxon>
        <taxon>Bacillales</taxon>
        <taxon>Paenibacillaceae</taxon>
        <taxon>Paenibacillus</taxon>
    </lineage>
</organism>
<evidence type="ECO:0000259" key="10">
    <source>
        <dbReference type="PROSITE" id="PS50110"/>
    </source>
</evidence>
<dbReference type="PRINTS" id="PR00032">
    <property type="entry name" value="HTHARAC"/>
</dbReference>
<comment type="subcellular location">
    <subcellularLocation>
        <location evidence="1">Cytoplasm</location>
    </subcellularLocation>
</comment>
<keyword evidence="5" id="KW-0805">Transcription regulation</keyword>
<dbReference type="CDD" id="cd17536">
    <property type="entry name" value="REC_YesN-like"/>
    <property type="match status" value="1"/>
</dbReference>
<dbReference type="SMART" id="SM00342">
    <property type="entry name" value="HTH_ARAC"/>
    <property type="match status" value="1"/>
</dbReference>
<evidence type="ECO:0000256" key="1">
    <source>
        <dbReference type="ARBA" id="ARBA00004496"/>
    </source>
</evidence>
<feature type="domain" description="Response regulatory" evidence="10">
    <location>
        <begin position="27"/>
        <end position="144"/>
    </location>
</feature>
<dbReference type="GO" id="GO:0005737">
    <property type="term" value="C:cytoplasm"/>
    <property type="evidence" value="ECO:0007669"/>
    <property type="project" value="UniProtKB-SubCell"/>
</dbReference>
<evidence type="ECO:0000256" key="2">
    <source>
        <dbReference type="ARBA" id="ARBA00022490"/>
    </source>
</evidence>
<dbReference type="InterPro" id="IPR001789">
    <property type="entry name" value="Sig_transdc_resp-reg_receiver"/>
</dbReference>
<evidence type="ECO:0000313" key="11">
    <source>
        <dbReference type="EMBL" id="MBB3155025.1"/>
    </source>
</evidence>
<dbReference type="PROSITE" id="PS50110">
    <property type="entry name" value="RESPONSE_REGULATORY"/>
    <property type="match status" value="1"/>
</dbReference>
<gene>
    <name evidence="11" type="ORF">FHS16_005124</name>
</gene>
<dbReference type="SUPFAM" id="SSF46689">
    <property type="entry name" value="Homeodomain-like"/>
    <property type="match status" value="2"/>
</dbReference>
<dbReference type="SUPFAM" id="SSF52172">
    <property type="entry name" value="CheY-like"/>
    <property type="match status" value="1"/>
</dbReference>
<dbReference type="PROSITE" id="PS00041">
    <property type="entry name" value="HTH_ARAC_FAMILY_1"/>
    <property type="match status" value="1"/>
</dbReference>
<dbReference type="Pfam" id="PF12833">
    <property type="entry name" value="HTH_18"/>
    <property type="match status" value="1"/>
</dbReference>
<dbReference type="InterPro" id="IPR020449">
    <property type="entry name" value="Tscrpt_reg_AraC-type_HTH"/>
</dbReference>
<dbReference type="Gene3D" id="1.10.10.60">
    <property type="entry name" value="Homeodomain-like"/>
    <property type="match status" value="2"/>
</dbReference>
<dbReference type="EMBL" id="JACHXW010000020">
    <property type="protein sequence ID" value="MBB3155025.1"/>
    <property type="molecule type" value="Genomic_DNA"/>
</dbReference>
<dbReference type="InterPro" id="IPR018060">
    <property type="entry name" value="HTH_AraC"/>
</dbReference>
<dbReference type="GO" id="GO:0043565">
    <property type="term" value="F:sequence-specific DNA binding"/>
    <property type="evidence" value="ECO:0007669"/>
    <property type="project" value="InterPro"/>
</dbReference>
<keyword evidence="7" id="KW-0804">Transcription</keyword>
<dbReference type="InterPro" id="IPR011006">
    <property type="entry name" value="CheY-like_superfamily"/>
</dbReference>
<keyword evidence="6" id="KW-0238">DNA-binding</keyword>
<dbReference type="Pfam" id="PF00072">
    <property type="entry name" value="Response_reg"/>
    <property type="match status" value="1"/>
</dbReference>
<evidence type="ECO:0000256" key="4">
    <source>
        <dbReference type="ARBA" id="ARBA00023012"/>
    </source>
</evidence>
<proteinExistence type="predicted"/>
<dbReference type="GO" id="GO:0000160">
    <property type="term" value="P:phosphorelay signal transduction system"/>
    <property type="evidence" value="ECO:0007669"/>
    <property type="project" value="UniProtKB-KW"/>
</dbReference>
<dbReference type="Pfam" id="PF17853">
    <property type="entry name" value="GGDEF_2"/>
    <property type="match status" value="1"/>
</dbReference>
<dbReference type="PANTHER" id="PTHR42713:SF3">
    <property type="entry name" value="TRANSCRIPTIONAL REGULATORY PROTEIN HPTR"/>
    <property type="match status" value="1"/>
</dbReference>
<dbReference type="GO" id="GO:0003700">
    <property type="term" value="F:DNA-binding transcription factor activity"/>
    <property type="evidence" value="ECO:0007669"/>
    <property type="project" value="InterPro"/>
</dbReference>
<dbReference type="Gene3D" id="3.40.50.2300">
    <property type="match status" value="1"/>
</dbReference>
<sequence>MNKAEQSSRFGFRDKWKGMDQMKQLVKLCIVDDIRSVVDMFKNKIPWGQYGIEVVGSAMNGEEGLEVIARTKPDIILTDIRMPKMDGLEMTRRIVEMLPHSKIVILSAYTDFEYARKAIQYGALDYVKKPFSIDDIIKVVVKAKEAWEQDKQDRLHVVELEKKMKESLPALRQEYMSLLVHHQTDESDIAQWWGFLDLPPLPAPYAVMVIQIDQFMDKYGSLVVKELELARFSLQNIVEETMSAYTPSIVFRETLNRYVCILHVQSHEHLIQLADACCENIANYTKFTISIGIGQEASQVRELPRSYQQALSALSYHFYTGGNGAFLSSTHTQAGSAAWVYTADSENEFLFSFRSGNREKTIAWLTAIFDEMQNQDVLPEPSDVEHLFHGLSLKMLRVLLEKLPREHLAEFEAKVKEARGGSRASLLEYRQWLIELCDIGCRLVDKEHASESQKIIYRSIEYIKSNLEKDLTLEHCARQANLSWGYYSNLFKKVSGTTFQQFVTQAKIEKAKTMLIDDYQVQEIAQELGYEHRRYFSEVFKKQTGLTPTEFKEISLGRSAKTE</sequence>
<dbReference type="PROSITE" id="PS01124">
    <property type="entry name" value="HTH_ARAC_FAMILY_2"/>
    <property type="match status" value="1"/>
</dbReference>
<dbReference type="PANTHER" id="PTHR42713">
    <property type="entry name" value="HISTIDINE KINASE-RELATED"/>
    <property type="match status" value="1"/>
</dbReference>
<feature type="modified residue" description="4-aspartylphosphate" evidence="8">
    <location>
        <position position="79"/>
    </location>
</feature>
<evidence type="ECO:0000256" key="8">
    <source>
        <dbReference type="PROSITE-ProRule" id="PRU00169"/>
    </source>
</evidence>
<evidence type="ECO:0000256" key="3">
    <source>
        <dbReference type="ARBA" id="ARBA00022553"/>
    </source>
</evidence>
<evidence type="ECO:0000313" key="12">
    <source>
        <dbReference type="Proteomes" id="UP000518605"/>
    </source>
</evidence>
<dbReference type="AlphaFoldDB" id="A0A7W5CD61"/>
<accession>A0A7W5CD61</accession>
<evidence type="ECO:0000256" key="7">
    <source>
        <dbReference type="ARBA" id="ARBA00023163"/>
    </source>
</evidence>
<dbReference type="Proteomes" id="UP000518605">
    <property type="component" value="Unassembled WGS sequence"/>
</dbReference>
<dbReference type="InterPro" id="IPR051552">
    <property type="entry name" value="HptR"/>
</dbReference>
<evidence type="ECO:0000259" key="9">
    <source>
        <dbReference type="PROSITE" id="PS01124"/>
    </source>
</evidence>
<dbReference type="InterPro" id="IPR018062">
    <property type="entry name" value="HTH_AraC-typ_CS"/>
</dbReference>
<keyword evidence="3 8" id="KW-0597">Phosphoprotein</keyword>
<evidence type="ECO:0000256" key="5">
    <source>
        <dbReference type="ARBA" id="ARBA00023015"/>
    </source>
</evidence>
<reference evidence="11 12" key="1">
    <citation type="submission" date="2020-08" db="EMBL/GenBank/DDBJ databases">
        <title>Genomic Encyclopedia of Type Strains, Phase III (KMG-III): the genomes of soil and plant-associated and newly described type strains.</title>
        <authorList>
            <person name="Whitman W."/>
        </authorList>
    </citation>
    <scope>NUCLEOTIDE SEQUENCE [LARGE SCALE GENOMIC DNA]</scope>
    <source>
        <strain evidence="11 12">CECT 8234</strain>
    </source>
</reference>
<evidence type="ECO:0000256" key="6">
    <source>
        <dbReference type="ARBA" id="ARBA00023125"/>
    </source>
</evidence>